<dbReference type="RefSeq" id="WP_140928183.1">
    <property type="nucleotide sequence ID" value="NZ_VFSU01000024.1"/>
</dbReference>
<dbReference type="OrthoDB" id="9815689at2"/>
<dbReference type="EMBL" id="VFSU01000024">
    <property type="protein sequence ID" value="TPE61125.1"/>
    <property type="molecule type" value="Genomic_DNA"/>
</dbReference>
<comment type="caution">
    <text evidence="2">The sequence shown here is derived from an EMBL/GenBank/DDBJ whole genome shotgun (WGS) entry which is preliminary data.</text>
</comment>
<gene>
    <name evidence="2" type="ORF">FJQ54_09525</name>
</gene>
<name>A0A501XKZ7_9SPHN</name>
<reference evidence="2 3" key="1">
    <citation type="submission" date="2019-06" db="EMBL/GenBank/DDBJ databases">
        <authorList>
            <person name="Lee I."/>
            <person name="Jang G.I."/>
            <person name="Hwang C.Y."/>
        </authorList>
    </citation>
    <scope>NUCLEOTIDE SEQUENCE [LARGE SCALE GENOMIC DNA]</scope>
    <source>
        <strain evidence="2 3">PAMC 28131</strain>
    </source>
</reference>
<dbReference type="Proteomes" id="UP000319897">
    <property type="component" value="Unassembled WGS sequence"/>
</dbReference>
<keyword evidence="3" id="KW-1185">Reference proteome</keyword>
<feature type="region of interest" description="Disordered" evidence="1">
    <location>
        <begin position="52"/>
        <end position="107"/>
    </location>
</feature>
<dbReference type="Pfam" id="PF09538">
    <property type="entry name" value="FYDLN_acid"/>
    <property type="match status" value="1"/>
</dbReference>
<evidence type="ECO:0000313" key="3">
    <source>
        <dbReference type="Proteomes" id="UP000319897"/>
    </source>
</evidence>
<protein>
    <submittedName>
        <fullName evidence="2">TIGR02300 family protein</fullName>
    </submittedName>
</protein>
<dbReference type="AlphaFoldDB" id="A0A501XKZ7"/>
<sequence length="107" mass="11858">MIKAEWGTKRQCPKCGTRFYDLQHDDPVTCISCGTAWVPEPILKSKQTLPFEAAKAQGQSAESEPALETDDLDIDADSDEPSEDANVDIGDDDDLSEVVVEEREEDR</sequence>
<proteinExistence type="predicted"/>
<organism evidence="2 3">
    <name type="scientific">Sandaracinobacter neustonicus</name>
    <dbReference type="NCBI Taxonomy" id="1715348"/>
    <lineage>
        <taxon>Bacteria</taxon>
        <taxon>Pseudomonadati</taxon>
        <taxon>Pseudomonadota</taxon>
        <taxon>Alphaproteobacteria</taxon>
        <taxon>Sphingomonadales</taxon>
        <taxon>Sphingosinicellaceae</taxon>
        <taxon>Sandaracinobacter</taxon>
    </lineage>
</organism>
<evidence type="ECO:0000313" key="2">
    <source>
        <dbReference type="EMBL" id="TPE61125.1"/>
    </source>
</evidence>
<dbReference type="NCBIfam" id="TIGR02300">
    <property type="entry name" value="FYDLN_acid"/>
    <property type="match status" value="1"/>
</dbReference>
<evidence type="ECO:0000256" key="1">
    <source>
        <dbReference type="SAM" id="MobiDB-lite"/>
    </source>
</evidence>
<dbReference type="InterPro" id="IPR012644">
    <property type="entry name" value="CHP02300_FYDLN_acid"/>
</dbReference>
<feature type="compositionally biased region" description="Acidic residues" evidence="1">
    <location>
        <begin position="65"/>
        <end position="96"/>
    </location>
</feature>
<accession>A0A501XKZ7</accession>